<dbReference type="EMBL" id="CM056820">
    <property type="protein sequence ID" value="KAJ8615876.1"/>
    <property type="molecule type" value="Genomic_DNA"/>
</dbReference>
<protein>
    <submittedName>
        <fullName evidence="1">Uncharacterized protein</fullName>
    </submittedName>
</protein>
<dbReference type="Proteomes" id="UP001234297">
    <property type="component" value="Chromosome 12"/>
</dbReference>
<comment type="caution">
    <text evidence="1">The sequence shown here is derived from an EMBL/GenBank/DDBJ whole genome shotgun (WGS) entry which is preliminary data.</text>
</comment>
<keyword evidence="2" id="KW-1185">Reference proteome</keyword>
<evidence type="ECO:0000313" key="1">
    <source>
        <dbReference type="EMBL" id="KAJ8615876.1"/>
    </source>
</evidence>
<gene>
    <name evidence="1" type="ORF">MRB53_035248</name>
</gene>
<organism evidence="1 2">
    <name type="scientific">Persea americana</name>
    <name type="common">Avocado</name>
    <dbReference type="NCBI Taxonomy" id="3435"/>
    <lineage>
        <taxon>Eukaryota</taxon>
        <taxon>Viridiplantae</taxon>
        <taxon>Streptophyta</taxon>
        <taxon>Embryophyta</taxon>
        <taxon>Tracheophyta</taxon>
        <taxon>Spermatophyta</taxon>
        <taxon>Magnoliopsida</taxon>
        <taxon>Magnoliidae</taxon>
        <taxon>Laurales</taxon>
        <taxon>Lauraceae</taxon>
        <taxon>Persea</taxon>
    </lineage>
</organism>
<proteinExistence type="predicted"/>
<reference evidence="1 2" key="1">
    <citation type="journal article" date="2022" name="Hortic Res">
        <title>A haplotype resolved chromosomal level avocado genome allows analysis of novel avocado genes.</title>
        <authorList>
            <person name="Nath O."/>
            <person name="Fletcher S.J."/>
            <person name="Hayward A."/>
            <person name="Shaw L.M."/>
            <person name="Masouleh A.K."/>
            <person name="Furtado A."/>
            <person name="Henry R.J."/>
            <person name="Mitter N."/>
        </authorList>
    </citation>
    <scope>NUCLEOTIDE SEQUENCE [LARGE SCALE GENOMIC DNA]</scope>
    <source>
        <strain evidence="2">cv. Hass</strain>
    </source>
</reference>
<evidence type="ECO:0000313" key="2">
    <source>
        <dbReference type="Proteomes" id="UP001234297"/>
    </source>
</evidence>
<accession>A0ACC2K4A1</accession>
<name>A0ACC2K4A1_PERAE</name>
<sequence>MASSNPLALKLLIHKRANHVVYAESGKDFVDILLSFLTMPISSIIRLTTRHPKIGSLNTLYESVQDLETHYMQTKACKNMLLHPRSAAEEQYKNLMLYIDDEDTDPTEYYICPTWSCSSKTHCLVSTAANARCRCGQVMHRRVYRKQQNHGLDGRDGGFVNGDTGFLISDDLNVFPVSTSKSLELIKKAGVSERTVLEQRTVSVGRREALSILKTSLISKMVLSDVFFPKKPQQKYNMLCGKKVPVP</sequence>